<dbReference type="Proteomes" id="UP000316621">
    <property type="component" value="Chromosome 9"/>
</dbReference>
<dbReference type="Gramene" id="RZC76675">
    <property type="protein sequence ID" value="RZC76675"/>
    <property type="gene ID" value="C5167_000820"/>
</dbReference>
<sequence>MMVDCFIDYITWIDFDKFTMVNLGNSFAMRSCSGYESVSGIRNPGYALRSSSSTGLVIRNPGLSGMLSSELIPKPVKRIARIISSKKTNVLEILLFFLIFYPRSAFYLVKKLLPSSTLMKQFALEVGKEIGKQVIEQSVGVLFGAAAVYYWKSGESASYIDVGGKAKSVDHKFDQKFDVEIDQASLMVTKFKELVEGFEKNVDLKFVDGQTSVYLDSFSSDFLYAKIHVSFVMGCENKAFCNISSIVRMEILKATRGSILQ</sequence>
<evidence type="ECO:0000313" key="2">
    <source>
        <dbReference type="Proteomes" id="UP000316621"/>
    </source>
</evidence>
<dbReference type="AlphaFoldDB" id="A0A4Y7KXL9"/>
<reference evidence="1 2" key="1">
    <citation type="journal article" date="2018" name="Science">
        <title>The opium poppy genome and morphinan production.</title>
        <authorList>
            <person name="Guo L."/>
            <person name="Winzer T."/>
            <person name="Yang X."/>
            <person name="Li Y."/>
            <person name="Ning Z."/>
            <person name="He Z."/>
            <person name="Teodor R."/>
            <person name="Lu Y."/>
            <person name="Bowser T.A."/>
            <person name="Graham I.A."/>
            <person name="Ye K."/>
        </authorList>
    </citation>
    <scope>NUCLEOTIDE SEQUENCE [LARGE SCALE GENOMIC DNA]</scope>
    <source>
        <strain evidence="2">cv. HN1</strain>
        <tissue evidence="1">Leaves</tissue>
    </source>
</reference>
<name>A0A4Y7KXL9_PAPSO</name>
<accession>A0A4Y7KXL9</accession>
<protein>
    <submittedName>
        <fullName evidence="1">Uncharacterized protein</fullName>
    </submittedName>
</protein>
<keyword evidence="2" id="KW-1185">Reference proteome</keyword>
<organism evidence="1 2">
    <name type="scientific">Papaver somniferum</name>
    <name type="common">Opium poppy</name>
    <dbReference type="NCBI Taxonomy" id="3469"/>
    <lineage>
        <taxon>Eukaryota</taxon>
        <taxon>Viridiplantae</taxon>
        <taxon>Streptophyta</taxon>
        <taxon>Embryophyta</taxon>
        <taxon>Tracheophyta</taxon>
        <taxon>Spermatophyta</taxon>
        <taxon>Magnoliopsida</taxon>
        <taxon>Ranunculales</taxon>
        <taxon>Papaveraceae</taxon>
        <taxon>Papaveroideae</taxon>
        <taxon>Papaver</taxon>
    </lineage>
</organism>
<dbReference type="EMBL" id="CM010723">
    <property type="protein sequence ID" value="RZC76675.1"/>
    <property type="molecule type" value="Genomic_DNA"/>
</dbReference>
<proteinExistence type="predicted"/>
<evidence type="ECO:0000313" key="1">
    <source>
        <dbReference type="EMBL" id="RZC76675.1"/>
    </source>
</evidence>
<gene>
    <name evidence="1" type="ORF">C5167_000820</name>
</gene>